<dbReference type="PANTHER" id="PTHR12049">
    <property type="entry name" value="PROTEIN ARGININE METHYLTRANSFERASE NDUFAF7, MITOCHONDRIAL"/>
    <property type="match status" value="1"/>
</dbReference>
<sequence length="384" mass="43248">MTISEFTNIALTSPIYGYYNRTSVFGPEGDFVTSPEISQMFGESFKRFPKFQKSIRCVHLVETSAELRSVQAKKLLCEEIEYNQNLIQDQKSLNSSVSKFGNIQIKWHNVLDDVELTHRSSVMVMAHEFFDALPIHRFELSQNGWTEILIDIDTPENRIQSTPSGIEYTTPSIQNSAVSSFSGNNFKSPFPEESLDKIKFKFVRTKKSTFNSAAFLANEKYSKLFEVGDSIEISPESAIIVQKLATMINDTNGAGLVVDYGQNYTQGSTFRGVSKHKFVDPLANPGEIDLTADVDFSYLIDNIKPIANAFGPVEQGFFLHEMGIQDRLMQLLNMASTVKTQEELVSTYKRLTDPNSMGRIYKFLAIVPKSVETAPVAMEQKDKK</sequence>
<dbReference type="EC" id="2.1.1.320" evidence="7"/>
<evidence type="ECO:0000256" key="1">
    <source>
        <dbReference type="ARBA" id="ARBA00004173"/>
    </source>
</evidence>
<comment type="similarity">
    <text evidence="2 7">Belongs to the NDUFAF7 family.</text>
</comment>
<dbReference type="PANTHER" id="PTHR12049:SF7">
    <property type="entry name" value="PROTEIN ARGININE METHYLTRANSFERASE NDUFAF7, MITOCHONDRIAL"/>
    <property type="match status" value="1"/>
</dbReference>
<evidence type="ECO:0000256" key="7">
    <source>
        <dbReference type="RuleBase" id="RU364114"/>
    </source>
</evidence>
<name>A0A1R0H7P3_9FUNG</name>
<keyword evidence="4 7" id="KW-0808">Transferase</keyword>
<comment type="function">
    <text evidence="7">Arginine methyltransferase involved in the assembly or stability of mitochondrial NADH:ubiquinone oxidoreductase complex (complex I).</text>
</comment>
<protein>
    <recommendedName>
        <fullName evidence="7">Protein arginine methyltransferase NDUFAF7</fullName>
        <ecNumber evidence="7">2.1.1.320</ecNumber>
    </recommendedName>
</protein>
<dbReference type="Proteomes" id="UP000187455">
    <property type="component" value="Unassembled WGS sequence"/>
</dbReference>
<evidence type="ECO:0000256" key="5">
    <source>
        <dbReference type="ARBA" id="ARBA00023128"/>
    </source>
</evidence>
<comment type="caution">
    <text evidence="8">The sequence shown here is derived from an EMBL/GenBank/DDBJ whole genome shotgun (WGS) entry which is preliminary data.</text>
</comment>
<reference evidence="8 9" key="1">
    <citation type="journal article" date="2016" name="Mol. Biol. Evol.">
        <title>Genome-Wide Survey of Gut Fungi (Harpellales) Reveals the First Horizontally Transferred Ubiquitin Gene from a Mosquito Host.</title>
        <authorList>
            <person name="Wang Y."/>
            <person name="White M.M."/>
            <person name="Kvist S."/>
            <person name="Moncalvo J.M."/>
        </authorList>
    </citation>
    <scope>NUCLEOTIDE SEQUENCE [LARGE SCALE GENOMIC DNA]</scope>
    <source>
        <strain evidence="8 9">ALG-7-W6</strain>
    </source>
</reference>
<keyword evidence="3 7" id="KW-0489">Methyltransferase</keyword>
<dbReference type="STRING" id="133383.A0A1R0H7P3"/>
<dbReference type="GO" id="GO:0005739">
    <property type="term" value="C:mitochondrion"/>
    <property type="evidence" value="ECO:0007669"/>
    <property type="project" value="UniProtKB-SubCell"/>
</dbReference>
<comment type="subcellular location">
    <subcellularLocation>
        <location evidence="1 7">Mitochondrion</location>
    </subcellularLocation>
</comment>
<keyword evidence="8" id="KW-0830">Ubiquinone</keyword>
<dbReference type="InterPro" id="IPR003788">
    <property type="entry name" value="NDUFAF7"/>
</dbReference>
<dbReference type="SUPFAM" id="SSF53335">
    <property type="entry name" value="S-adenosyl-L-methionine-dependent methyltransferases"/>
    <property type="match status" value="1"/>
</dbReference>
<dbReference type="OrthoDB" id="5595109at2759"/>
<evidence type="ECO:0000256" key="4">
    <source>
        <dbReference type="ARBA" id="ARBA00022679"/>
    </source>
</evidence>
<evidence type="ECO:0000256" key="6">
    <source>
        <dbReference type="ARBA" id="ARBA00048612"/>
    </source>
</evidence>
<evidence type="ECO:0000256" key="3">
    <source>
        <dbReference type="ARBA" id="ARBA00022603"/>
    </source>
</evidence>
<gene>
    <name evidence="8" type="ORF">AYI68_g728</name>
</gene>
<keyword evidence="5 7" id="KW-0496">Mitochondrion</keyword>
<dbReference type="EMBL" id="LSSL01000236">
    <property type="protein sequence ID" value="OLY85094.1"/>
    <property type="molecule type" value="Genomic_DNA"/>
</dbReference>
<dbReference type="InterPro" id="IPR029063">
    <property type="entry name" value="SAM-dependent_MTases_sf"/>
</dbReference>
<dbReference type="Gene3D" id="3.40.50.12710">
    <property type="match status" value="2"/>
</dbReference>
<comment type="catalytic activity">
    <reaction evidence="6 7">
        <text>L-arginyl-[protein] + 2 S-adenosyl-L-methionine = N(omega),N(omega)'-dimethyl-L-arginyl-[protein] + 2 S-adenosyl-L-homocysteine + 2 H(+)</text>
        <dbReference type="Rhea" id="RHEA:48108"/>
        <dbReference type="Rhea" id="RHEA-COMP:10532"/>
        <dbReference type="Rhea" id="RHEA-COMP:11992"/>
        <dbReference type="ChEBI" id="CHEBI:15378"/>
        <dbReference type="ChEBI" id="CHEBI:29965"/>
        <dbReference type="ChEBI" id="CHEBI:57856"/>
        <dbReference type="ChEBI" id="CHEBI:59789"/>
        <dbReference type="ChEBI" id="CHEBI:88221"/>
        <dbReference type="EC" id="2.1.1.320"/>
    </reaction>
</comment>
<keyword evidence="9" id="KW-1185">Reference proteome</keyword>
<dbReference type="GO" id="GO:0032259">
    <property type="term" value="P:methylation"/>
    <property type="evidence" value="ECO:0007669"/>
    <property type="project" value="UniProtKB-KW"/>
</dbReference>
<dbReference type="AlphaFoldDB" id="A0A1R0H7P3"/>
<organism evidence="8 9">
    <name type="scientific">Smittium mucronatum</name>
    <dbReference type="NCBI Taxonomy" id="133383"/>
    <lineage>
        <taxon>Eukaryota</taxon>
        <taxon>Fungi</taxon>
        <taxon>Fungi incertae sedis</taxon>
        <taxon>Zoopagomycota</taxon>
        <taxon>Kickxellomycotina</taxon>
        <taxon>Harpellomycetes</taxon>
        <taxon>Harpellales</taxon>
        <taxon>Legeriomycetaceae</taxon>
        <taxon>Smittium</taxon>
    </lineage>
</organism>
<evidence type="ECO:0000256" key="2">
    <source>
        <dbReference type="ARBA" id="ARBA00005891"/>
    </source>
</evidence>
<dbReference type="GO" id="GO:0032981">
    <property type="term" value="P:mitochondrial respiratory chain complex I assembly"/>
    <property type="evidence" value="ECO:0007669"/>
    <property type="project" value="TreeGrafter"/>
</dbReference>
<proteinExistence type="inferred from homology"/>
<dbReference type="Pfam" id="PF02636">
    <property type="entry name" value="Methyltransf_28"/>
    <property type="match status" value="1"/>
</dbReference>
<dbReference type="GO" id="GO:0035243">
    <property type="term" value="F:protein-arginine omega-N symmetric methyltransferase activity"/>
    <property type="evidence" value="ECO:0007669"/>
    <property type="project" value="UniProtKB-EC"/>
</dbReference>
<dbReference type="InterPro" id="IPR038375">
    <property type="entry name" value="NDUFAF7_sf"/>
</dbReference>
<evidence type="ECO:0000313" key="8">
    <source>
        <dbReference type="EMBL" id="OLY85094.1"/>
    </source>
</evidence>
<evidence type="ECO:0000313" key="9">
    <source>
        <dbReference type="Proteomes" id="UP000187455"/>
    </source>
</evidence>
<accession>A0A1R0H7P3</accession>